<keyword evidence="3" id="KW-1133">Transmembrane helix</keyword>
<reference evidence="6" key="2">
    <citation type="journal article" date="2021" name="PeerJ">
        <title>Extensive microbial diversity within the chicken gut microbiome revealed by metagenomics and culture.</title>
        <authorList>
            <person name="Gilroy R."/>
            <person name="Ravi A."/>
            <person name="Getino M."/>
            <person name="Pursley I."/>
            <person name="Horton D.L."/>
            <person name="Alikhan N.F."/>
            <person name="Baker D."/>
            <person name="Gharbi K."/>
            <person name="Hall N."/>
            <person name="Watson M."/>
            <person name="Adriaenssens E.M."/>
            <person name="Foster-Nyarko E."/>
            <person name="Jarju S."/>
            <person name="Secka A."/>
            <person name="Antonio M."/>
            <person name="Oren A."/>
            <person name="Chaudhuri R.R."/>
            <person name="La Ragione R."/>
            <person name="Hildebrand F."/>
            <person name="Pallen M.J."/>
        </authorList>
    </citation>
    <scope>NUCLEOTIDE SEQUENCE</scope>
    <source>
        <strain evidence="6">20514</strain>
    </source>
</reference>
<organism evidence="6 7">
    <name type="scientific">Candidatus Cryptobacteroides merdigallinarum</name>
    <dbReference type="NCBI Taxonomy" id="2840770"/>
    <lineage>
        <taxon>Bacteria</taxon>
        <taxon>Pseudomonadati</taxon>
        <taxon>Bacteroidota</taxon>
        <taxon>Bacteroidia</taxon>
        <taxon>Bacteroidales</taxon>
        <taxon>Candidatus Cryptobacteroides</taxon>
    </lineage>
</organism>
<comment type="subcellular location">
    <subcellularLocation>
        <location evidence="1">Membrane</location>
        <topology evidence="1">Single-pass membrane protein</topology>
    </subcellularLocation>
</comment>
<accession>A0A9D9HEH1</accession>
<evidence type="ECO:0000256" key="4">
    <source>
        <dbReference type="ARBA" id="ARBA00023136"/>
    </source>
</evidence>
<dbReference type="PANTHER" id="PTHR36985">
    <property type="entry name" value="TRANSLOCATION AND ASSEMBLY MODULE SUBUNIT TAMB"/>
    <property type="match status" value="1"/>
</dbReference>
<reference evidence="6" key="1">
    <citation type="submission" date="2020-10" db="EMBL/GenBank/DDBJ databases">
        <authorList>
            <person name="Gilroy R."/>
        </authorList>
    </citation>
    <scope>NUCLEOTIDE SEQUENCE</scope>
    <source>
        <strain evidence="6">20514</strain>
    </source>
</reference>
<keyword evidence="2" id="KW-0812">Transmembrane</keyword>
<evidence type="ECO:0000313" key="6">
    <source>
        <dbReference type="EMBL" id="MBO8448411.1"/>
    </source>
</evidence>
<keyword evidence="4" id="KW-0472">Membrane</keyword>
<dbReference type="PANTHER" id="PTHR36985:SF1">
    <property type="entry name" value="TRANSLOCATION AND ASSEMBLY MODULE SUBUNIT TAMB"/>
    <property type="match status" value="1"/>
</dbReference>
<dbReference type="GO" id="GO:0097347">
    <property type="term" value="C:TAM protein secretion complex"/>
    <property type="evidence" value="ECO:0007669"/>
    <property type="project" value="TreeGrafter"/>
</dbReference>
<protein>
    <submittedName>
        <fullName evidence="6">Translocation/assembly module TamB domain-containing protein</fullName>
    </submittedName>
</protein>
<evidence type="ECO:0000256" key="1">
    <source>
        <dbReference type="ARBA" id="ARBA00004167"/>
    </source>
</evidence>
<gene>
    <name evidence="6" type="ORF">IAC29_03970</name>
</gene>
<dbReference type="Pfam" id="PF04357">
    <property type="entry name" value="TamB"/>
    <property type="match status" value="1"/>
</dbReference>
<dbReference type="Proteomes" id="UP000810252">
    <property type="component" value="Unassembled WGS sequence"/>
</dbReference>
<dbReference type="GO" id="GO:0009306">
    <property type="term" value="P:protein secretion"/>
    <property type="evidence" value="ECO:0007669"/>
    <property type="project" value="InterPro"/>
</dbReference>
<dbReference type="InterPro" id="IPR007452">
    <property type="entry name" value="TamB_C"/>
</dbReference>
<feature type="domain" description="Translocation and assembly module TamB C-terminal" evidence="5">
    <location>
        <begin position="1017"/>
        <end position="1445"/>
    </location>
</feature>
<proteinExistence type="predicted"/>
<dbReference type="EMBL" id="JADIMQ010000054">
    <property type="protein sequence ID" value="MBO8448411.1"/>
    <property type="molecule type" value="Genomic_DNA"/>
</dbReference>
<name>A0A9D9HEH1_9BACT</name>
<evidence type="ECO:0000256" key="2">
    <source>
        <dbReference type="ARBA" id="ARBA00022692"/>
    </source>
</evidence>
<evidence type="ECO:0000256" key="3">
    <source>
        <dbReference type="ARBA" id="ARBA00022989"/>
    </source>
</evidence>
<evidence type="ECO:0000259" key="5">
    <source>
        <dbReference type="Pfam" id="PF04357"/>
    </source>
</evidence>
<dbReference type="GO" id="GO:0005886">
    <property type="term" value="C:plasma membrane"/>
    <property type="evidence" value="ECO:0007669"/>
    <property type="project" value="InterPro"/>
</dbReference>
<comment type="caution">
    <text evidence="6">The sequence shown here is derived from an EMBL/GenBank/DDBJ whole genome shotgun (WGS) entry which is preliminary data.</text>
</comment>
<sequence>MTALLLAAVLAIQLPQVQTCLSGKVIDSIEKRLDGEVQFEKIHIKPFNALVIKNIAIIDKNPSIEGADTLFKAGYVIARFSINGLFRKEGLHIGRAYVSDAEMRLVVEEDRVNLTRIFRIPLPDRTRPRKQDPVFDIRRASIYNMNFRLLNANTGNRRQGAGGIDWEDMEVTDIVIEARRINLTGQVMKGTLDFMSFKEKSGYVCNSLSGRATVGNGRSLIEEIHLSDPWSEVYIPVYSMSYADPHDFSDFIGKIRLDATVGDSRLDMKTLSYFVPGLDGIDLETRVSGKVSGFVDNIRLEDMDIAAAGGPEIRFDGSIAGLPDIRRSRISLDIERLKTTSAELESTLRAFSPEAGAGIGKFAEGVEVTLSGKASGTPDNLYADITAAVDSGSVRADVAVKNLMSAKKSISIAGGISARDFDLGRILGTQLMRQCSLRTDFRADLGNRGEGPELAIDSLFVSRLNANGYDYSNIAAAGTMKKNAFDGRIVCNDPNLNFMFQGVFSLSPRTRNSVYKFFASLGYADLYALNIDRRGTSRISLQASANFNRRQEGDILGSMEISGIVLENGTGKYEIGDIGVNSYFGDELYRMKLTSSFADASYAGSGQINRFFQDLRDITLKRELPALFRDTLQVDHKGRYRIAFRCKDSMDLLAFVAPGLYISDSTSLDISVDTLGIFKADLRSPRVAFNENYIRNMEFRMDNINGSLSGAVTGTTINAASISLENNSFRIFAKDNFIGFGYTYENPGDLINRGEIFITADISREEGDGVNYHVEMLPSRVLLNSREWNINHSAFDIRDRDLDIHKIEFTSGDQAIRLSGGYSRTQQDTLRLRLERFDISVINPLLKNRFGIEGAATGEVGVMSPKQDQGLIFGFLVDSTRIAGADVGTLRLSSIWNDPEKRFDAMVTNELGGQRTFGIAGSYTPSQKRVNASADLRHIDISYAEPFLKSVFSDISGHMSGKIRLEGTPGDMDIWSEGTRLEDSEIRIAFTNVPYNASGDFHVDSTGVHFDNIALSDRAGNAGRVTGGIIYDRLKDIRMDTKISITGMECLDIEEDEGSTFYGRLSASGNLTIKGPLDALEMDIEARTAGSGQLHIPIPSSATAVSGNLLTFKEEKKEEYIDPYEQMIKKIKTGKQSSGDFGLNLDVEVTPEVEAFIEIDKATGNVLRGRGAGNIELELRDGEFGILGDYTLTSGNYRFVAQGLAFRDFTISDGSSIKFNGDIMDSDLDINASYRTKASLATLIADTSSVSTRRTVDCGIHISDKIRNPRLAFSIDIPDIDPTIKSMVESALSTEDKVQKQFLSLIVFNSFLPDDQSGIVNNSVLYSTVTGLMYNQLNNIFQKLDIPLDMSLNYQPNERGQDIFDVAISTQLFNNRVVVNGNLGNQQYTSGNSNSDVVGDLDIEIKLDRPGLFRLNIFSHSADQYTNYLDDSQRNGVGLAYQQEFNTFKEFLSNLFTGKKKRKGQAAGAVPAEAVQEKKTIIIRPDDE</sequence>
<evidence type="ECO:0000313" key="7">
    <source>
        <dbReference type="Proteomes" id="UP000810252"/>
    </source>
</evidence>